<evidence type="ECO:0000256" key="1">
    <source>
        <dbReference type="ARBA" id="ARBA00012452"/>
    </source>
</evidence>
<dbReference type="EMBL" id="BTSX01000004">
    <property type="protein sequence ID" value="GMS94623.1"/>
    <property type="molecule type" value="Genomic_DNA"/>
</dbReference>
<evidence type="ECO:0000259" key="5">
    <source>
        <dbReference type="PROSITE" id="PS50404"/>
    </source>
</evidence>
<evidence type="ECO:0000256" key="4">
    <source>
        <dbReference type="ARBA" id="ARBA00047960"/>
    </source>
</evidence>
<protein>
    <recommendedName>
        <fullName evidence="1">glutathione transferase</fullName>
        <ecNumber evidence="1">2.5.1.18</ecNumber>
    </recommendedName>
</protein>
<comment type="catalytic activity">
    <reaction evidence="4">
        <text>RX + glutathione = an S-substituted glutathione + a halide anion + H(+)</text>
        <dbReference type="Rhea" id="RHEA:16437"/>
        <dbReference type="ChEBI" id="CHEBI:15378"/>
        <dbReference type="ChEBI" id="CHEBI:16042"/>
        <dbReference type="ChEBI" id="CHEBI:17792"/>
        <dbReference type="ChEBI" id="CHEBI:57925"/>
        <dbReference type="ChEBI" id="CHEBI:90779"/>
        <dbReference type="EC" id="2.5.1.18"/>
    </reaction>
</comment>
<gene>
    <name evidence="6" type="ORF">PENTCL1PPCAC_16798</name>
</gene>
<dbReference type="InterPro" id="IPR004045">
    <property type="entry name" value="Glutathione_S-Trfase_N"/>
</dbReference>
<accession>A0AAV5TK19</accession>
<organism evidence="6 7">
    <name type="scientific">Pristionchus entomophagus</name>
    <dbReference type="NCBI Taxonomy" id="358040"/>
    <lineage>
        <taxon>Eukaryota</taxon>
        <taxon>Metazoa</taxon>
        <taxon>Ecdysozoa</taxon>
        <taxon>Nematoda</taxon>
        <taxon>Chromadorea</taxon>
        <taxon>Rhabditida</taxon>
        <taxon>Rhabditina</taxon>
        <taxon>Diplogasteromorpha</taxon>
        <taxon>Diplogasteroidea</taxon>
        <taxon>Neodiplogasteridae</taxon>
        <taxon>Pristionchus</taxon>
    </lineage>
</organism>
<dbReference type="Gene3D" id="3.40.30.10">
    <property type="entry name" value="Glutaredoxin"/>
    <property type="match status" value="1"/>
</dbReference>
<dbReference type="PANTHER" id="PTHR11571:SF224">
    <property type="entry name" value="HEMATOPOIETIC PROSTAGLANDIN D SYNTHASE"/>
    <property type="match status" value="1"/>
</dbReference>
<dbReference type="InterPro" id="IPR050213">
    <property type="entry name" value="GST_superfamily"/>
</dbReference>
<dbReference type="SUPFAM" id="SSF52833">
    <property type="entry name" value="Thioredoxin-like"/>
    <property type="match status" value="1"/>
</dbReference>
<keyword evidence="7" id="KW-1185">Reference proteome</keyword>
<dbReference type="GO" id="GO:0004364">
    <property type="term" value="F:glutathione transferase activity"/>
    <property type="evidence" value="ECO:0007669"/>
    <property type="project" value="UniProtKB-EC"/>
</dbReference>
<dbReference type="EC" id="2.5.1.18" evidence="1"/>
<comment type="similarity">
    <text evidence="3">Belongs to the GST superfamily. Sigma family.</text>
</comment>
<evidence type="ECO:0000313" key="6">
    <source>
        <dbReference type="EMBL" id="GMS94623.1"/>
    </source>
</evidence>
<name>A0AAV5TK19_9BILA</name>
<evidence type="ECO:0000256" key="3">
    <source>
        <dbReference type="ARBA" id="ARBA00038317"/>
    </source>
</evidence>
<feature type="non-terminal residue" evidence="6">
    <location>
        <position position="1"/>
    </location>
</feature>
<comment type="caution">
    <text evidence="6">The sequence shown here is derived from an EMBL/GenBank/DDBJ whole genome shotgun (WGS) entry which is preliminary data.</text>
</comment>
<feature type="domain" description="GST N-terminal" evidence="5">
    <location>
        <begin position="1"/>
        <end position="95"/>
    </location>
</feature>
<dbReference type="Proteomes" id="UP001432027">
    <property type="component" value="Unassembled WGS sequence"/>
</dbReference>
<dbReference type="InterPro" id="IPR036249">
    <property type="entry name" value="Thioredoxin-like_sf"/>
</dbReference>
<sequence>CLPTNSPTFLEKESQRSLARCSISQGNPSRTIASPWASGPNTRMVSQHSSLAPLMHLVLTATPFGQIPVLYVDGKPLPQSFAIARYLANQFGFAGKTPFEKAWVDAVADQYKDYFTALRPFLVVAFGFEQGDKEKLKKRVAEPAIQKFYSLLEK</sequence>
<dbReference type="GO" id="GO:0006749">
    <property type="term" value="P:glutathione metabolic process"/>
    <property type="evidence" value="ECO:0007669"/>
    <property type="project" value="TreeGrafter"/>
</dbReference>
<evidence type="ECO:0000313" key="7">
    <source>
        <dbReference type="Proteomes" id="UP001432027"/>
    </source>
</evidence>
<keyword evidence="2" id="KW-0808">Transferase</keyword>
<dbReference type="InterPro" id="IPR036282">
    <property type="entry name" value="Glutathione-S-Trfase_C_sf"/>
</dbReference>
<dbReference type="Pfam" id="PF02798">
    <property type="entry name" value="GST_N"/>
    <property type="match status" value="1"/>
</dbReference>
<dbReference type="AlphaFoldDB" id="A0AAV5TK19"/>
<dbReference type="SUPFAM" id="SSF47616">
    <property type="entry name" value="GST C-terminal domain-like"/>
    <property type="match status" value="1"/>
</dbReference>
<reference evidence="6" key="1">
    <citation type="submission" date="2023-10" db="EMBL/GenBank/DDBJ databases">
        <title>Genome assembly of Pristionchus species.</title>
        <authorList>
            <person name="Yoshida K."/>
            <person name="Sommer R.J."/>
        </authorList>
    </citation>
    <scope>NUCLEOTIDE SEQUENCE</scope>
    <source>
        <strain evidence="6">RS0144</strain>
    </source>
</reference>
<dbReference type="PROSITE" id="PS50404">
    <property type="entry name" value="GST_NTER"/>
    <property type="match status" value="1"/>
</dbReference>
<dbReference type="Gene3D" id="1.20.1050.10">
    <property type="match status" value="1"/>
</dbReference>
<dbReference type="PANTHER" id="PTHR11571">
    <property type="entry name" value="GLUTATHIONE S-TRANSFERASE"/>
    <property type="match status" value="1"/>
</dbReference>
<evidence type="ECO:0000256" key="2">
    <source>
        <dbReference type="ARBA" id="ARBA00022679"/>
    </source>
</evidence>
<proteinExistence type="inferred from homology"/>